<dbReference type="Proteomes" id="UP001056201">
    <property type="component" value="Chromosome 2"/>
</dbReference>
<gene>
    <name evidence="5" type="ORF">MW290_29260</name>
</gene>
<dbReference type="CDD" id="cd03442">
    <property type="entry name" value="BFIT_BACH"/>
    <property type="match status" value="1"/>
</dbReference>
<dbReference type="InterPro" id="IPR040170">
    <property type="entry name" value="Cytosol_ACT"/>
</dbReference>
<dbReference type="Pfam" id="PF03061">
    <property type="entry name" value="4HBT"/>
    <property type="match status" value="1"/>
</dbReference>
<dbReference type="InterPro" id="IPR029069">
    <property type="entry name" value="HotDog_dom_sf"/>
</dbReference>
<dbReference type="Gene3D" id="3.10.129.10">
    <property type="entry name" value="Hotdog Thioesterase"/>
    <property type="match status" value="1"/>
</dbReference>
<evidence type="ECO:0000256" key="2">
    <source>
        <dbReference type="ARBA" id="ARBA00022801"/>
    </source>
</evidence>
<feature type="domain" description="HotDog ACOT-type" evidence="4">
    <location>
        <begin position="21"/>
        <end position="134"/>
    </location>
</feature>
<evidence type="ECO:0000256" key="3">
    <source>
        <dbReference type="PROSITE-ProRule" id="PRU01106"/>
    </source>
</evidence>
<protein>
    <submittedName>
        <fullName evidence="5">Acyl-CoA thioesterase</fullName>
    </submittedName>
</protein>
<name>A0ABY4SCK4_AQUTE</name>
<dbReference type="InterPro" id="IPR006683">
    <property type="entry name" value="Thioestr_dom"/>
</dbReference>
<dbReference type="EMBL" id="CP097636">
    <property type="protein sequence ID" value="URI09642.1"/>
    <property type="molecule type" value="Genomic_DNA"/>
</dbReference>
<keyword evidence="6" id="KW-1185">Reference proteome</keyword>
<dbReference type="PANTHER" id="PTHR11049:SF5">
    <property type="entry name" value="ACYL-COA THIOESTER HYDROLASE YCIA"/>
    <property type="match status" value="1"/>
</dbReference>
<dbReference type="PROSITE" id="PS51770">
    <property type="entry name" value="HOTDOG_ACOT"/>
    <property type="match status" value="1"/>
</dbReference>
<dbReference type="RefSeq" id="WP_250197866.1">
    <property type="nucleotide sequence ID" value="NZ_CP097636.1"/>
</dbReference>
<evidence type="ECO:0000313" key="6">
    <source>
        <dbReference type="Proteomes" id="UP001056201"/>
    </source>
</evidence>
<accession>A0ABY4SCK4</accession>
<evidence type="ECO:0000259" key="4">
    <source>
        <dbReference type="PROSITE" id="PS51770"/>
    </source>
</evidence>
<evidence type="ECO:0000256" key="1">
    <source>
        <dbReference type="ARBA" id="ARBA00010458"/>
    </source>
</evidence>
<dbReference type="InterPro" id="IPR033120">
    <property type="entry name" value="HOTDOG_ACOT"/>
</dbReference>
<keyword evidence="2 3" id="KW-0378">Hydrolase</keyword>
<comment type="similarity">
    <text evidence="1">Belongs to the acyl coenzyme A hydrolase family.</text>
</comment>
<sequence>MMPNSDPSGAPPTDAPLQLPTDKELVLRVIPMPADVNGNGDIFGGWVMAQVDLAGAVLPGRLAQGRLATVAVKEFVFKQPVRVGDLLSFYAEIVRIGRTSITVDVEVYAQRLQPTEQVVKVTEATLTYVATDANGNPRPVPRPPQA</sequence>
<dbReference type="SUPFAM" id="SSF54637">
    <property type="entry name" value="Thioesterase/thiol ester dehydrase-isomerase"/>
    <property type="match status" value="1"/>
</dbReference>
<reference evidence="5" key="1">
    <citation type="submission" date="2022-05" db="EMBL/GenBank/DDBJ databases">
        <title>An RpoN-dependent PEP-CTERM gene is involved in floc formation of an Aquincola tertiaricarbonis strain.</title>
        <authorList>
            <person name="Qiu D."/>
            <person name="Xia M."/>
        </authorList>
    </citation>
    <scope>NUCLEOTIDE SEQUENCE</scope>
    <source>
        <strain evidence="5">RN12</strain>
    </source>
</reference>
<organism evidence="5 6">
    <name type="scientific">Aquincola tertiaricarbonis</name>
    <dbReference type="NCBI Taxonomy" id="391953"/>
    <lineage>
        <taxon>Bacteria</taxon>
        <taxon>Pseudomonadati</taxon>
        <taxon>Pseudomonadota</taxon>
        <taxon>Betaproteobacteria</taxon>
        <taxon>Burkholderiales</taxon>
        <taxon>Sphaerotilaceae</taxon>
        <taxon>Aquincola</taxon>
    </lineage>
</organism>
<dbReference type="PANTHER" id="PTHR11049">
    <property type="entry name" value="ACYL COENZYME A THIOESTER HYDROLASE"/>
    <property type="match status" value="1"/>
</dbReference>
<evidence type="ECO:0000313" key="5">
    <source>
        <dbReference type="EMBL" id="URI09642.1"/>
    </source>
</evidence>
<proteinExistence type="inferred from homology"/>